<organism evidence="2 3">
    <name type="scientific">Linum trigynum</name>
    <dbReference type="NCBI Taxonomy" id="586398"/>
    <lineage>
        <taxon>Eukaryota</taxon>
        <taxon>Viridiplantae</taxon>
        <taxon>Streptophyta</taxon>
        <taxon>Embryophyta</taxon>
        <taxon>Tracheophyta</taxon>
        <taxon>Spermatophyta</taxon>
        <taxon>Magnoliopsida</taxon>
        <taxon>eudicotyledons</taxon>
        <taxon>Gunneridae</taxon>
        <taxon>Pentapetalae</taxon>
        <taxon>rosids</taxon>
        <taxon>fabids</taxon>
        <taxon>Malpighiales</taxon>
        <taxon>Linaceae</taxon>
        <taxon>Linum</taxon>
    </lineage>
</organism>
<evidence type="ECO:0008006" key="4">
    <source>
        <dbReference type="Google" id="ProtNLM"/>
    </source>
</evidence>
<protein>
    <recommendedName>
        <fullName evidence="4">Secreted protein</fullName>
    </recommendedName>
</protein>
<name>A0AAV2CD79_9ROSI</name>
<evidence type="ECO:0000256" key="1">
    <source>
        <dbReference type="SAM" id="SignalP"/>
    </source>
</evidence>
<evidence type="ECO:0000313" key="2">
    <source>
        <dbReference type="EMBL" id="CAL1354229.1"/>
    </source>
</evidence>
<keyword evidence="3" id="KW-1185">Reference proteome</keyword>
<feature type="signal peptide" evidence="1">
    <location>
        <begin position="1"/>
        <end position="17"/>
    </location>
</feature>
<accession>A0AAV2CD79</accession>
<keyword evidence="1" id="KW-0732">Signal</keyword>
<dbReference type="EMBL" id="OZ034813">
    <property type="protein sequence ID" value="CAL1354229.1"/>
    <property type="molecule type" value="Genomic_DNA"/>
</dbReference>
<feature type="chain" id="PRO_5043662643" description="Secreted protein" evidence="1">
    <location>
        <begin position="18"/>
        <end position="81"/>
    </location>
</feature>
<evidence type="ECO:0000313" key="3">
    <source>
        <dbReference type="Proteomes" id="UP001497516"/>
    </source>
</evidence>
<dbReference type="AlphaFoldDB" id="A0AAV2CD79"/>
<dbReference type="Proteomes" id="UP001497516">
    <property type="component" value="Chromosome 1"/>
</dbReference>
<sequence length="81" mass="9231">MLRQNLFFLLTSHPLLARECFLNPLFERSALFGQGGATIGKVLTSEIHHSSTQPDVWFRTFLIAQKFAYVGMTENQLEDSI</sequence>
<gene>
    <name evidence="2" type="ORF">LTRI10_LOCUS2062</name>
</gene>
<proteinExistence type="predicted"/>
<reference evidence="2 3" key="1">
    <citation type="submission" date="2024-04" db="EMBL/GenBank/DDBJ databases">
        <authorList>
            <person name="Fracassetti M."/>
        </authorList>
    </citation>
    <scope>NUCLEOTIDE SEQUENCE [LARGE SCALE GENOMIC DNA]</scope>
</reference>